<proteinExistence type="predicted"/>
<gene>
    <name evidence="1" type="ORF">ACOC_LOCUS3627</name>
</gene>
<sequence length="345" mass="38230">MAKPTSGLQETIMAKPAKLRKMEIVLGPEQPDEDGPFKYQPVITHFTVLAGDNTLKLHSKLDAATMPPSTCTFSSLSAKSVQTMPYSLLLIYHFLCCIYNEDVLWIYLILECPCEAFNENQCTHKRRSLSHVPLENYTRIRSEGVCRAEEKYTYQEPVQKKCWRAFSPQCRTCPQQATVIPTSDATIRAAAQLQPANEGQLAPQCVAVPTIGDAVRSTPTSSAISARRPWNATAVTCSPCHRDDATTISQTRATLAVTNATNAAPYAPFNFSEILALLEDESPATTPIHSGLDDNILGRQSRRSNVVTWRLIAMDRKPAYSDIDFSLVLTSIDPRLNRLGLVIKK</sequence>
<protein>
    <submittedName>
        <fullName evidence="3">Velvet domain-containing protein</fullName>
    </submittedName>
</protein>
<accession>A0A0R3PH10</accession>
<evidence type="ECO:0000313" key="1">
    <source>
        <dbReference type="EMBL" id="VDM55212.1"/>
    </source>
</evidence>
<reference evidence="1 2" key="2">
    <citation type="submission" date="2018-11" db="EMBL/GenBank/DDBJ databases">
        <authorList>
            <consortium name="Pathogen Informatics"/>
        </authorList>
    </citation>
    <scope>NUCLEOTIDE SEQUENCE [LARGE SCALE GENOMIC DNA]</scope>
    <source>
        <strain evidence="1 2">Costa Rica</strain>
    </source>
</reference>
<dbReference type="Proteomes" id="UP000267027">
    <property type="component" value="Unassembled WGS sequence"/>
</dbReference>
<dbReference type="STRING" id="334426.A0A0R3PH10"/>
<dbReference type="WBParaSite" id="ACOC_0000362601-mRNA-1">
    <property type="protein sequence ID" value="ACOC_0000362601-mRNA-1"/>
    <property type="gene ID" value="ACOC_0000362601"/>
</dbReference>
<evidence type="ECO:0000313" key="2">
    <source>
        <dbReference type="Proteomes" id="UP000267027"/>
    </source>
</evidence>
<name>A0A0R3PH10_ANGCS</name>
<dbReference type="AlphaFoldDB" id="A0A0R3PH10"/>
<keyword evidence="2" id="KW-1185">Reference proteome</keyword>
<organism evidence="3">
    <name type="scientific">Angiostrongylus costaricensis</name>
    <name type="common">Nematode worm</name>
    <dbReference type="NCBI Taxonomy" id="334426"/>
    <lineage>
        <taxon>Eukaryota</taxon>
        <taxon>Metazoa</taxon>
        <taxon>Ecdysozoa</taxon>
        <taxon>Nematoda</taxon>
        <taxon>Chromadorea</taxon>
        <taxon>Rhabditida</taxon>
        <taxon>Rhabditina</taxon>
        <taxon>Rhabditomorpha</taxon>
        <taxon>Strongyloidea</taxon>
        <taxon>Metastrongylidae</taxon>
        <taxon>Angiostrongylus</taxon>
    </lineage>
</organism>
<dbReference type="EMBL" id="UYYA01001204">
    <property type="protein sequence ID" value="VDM55212.1"/>
    <property type="molecule type" value="Genomic_DNA"/>
</dbReference>
<evidence type="ECO:0000313" key="3">
    <source>
        <dbReference type="WBParaSite" id="ACOC_0000362601-mRNA-1"/>
    </source>
</evidence>
<reference evidence="3" key="1">
    <citation type="submission" date="2017-02" db="UniProtKB">
        <authorList>
            <consortium name="WormBaseParasite"/>
        </authorList>
    </citation>
    <scope>IDENTIFICATION</scope>
</reference>